<evidence type="ECO:0000256" key="5">
    <source>
        <dbReference type="ARBA" id="ARBA00022617"/>
    </source>
</evidence>
<dbReference type="PANTHER" id="PTHR30333:SF1">
    <property type="entry name" value="CYTOCHROME C-TYPE PROTEIN NAPC"/>
    <property type="match status" value="1"/>
</dbReference>
<comment type="PTM">
    <text evidence="12">Binds 4 heme groups per subunit.</text>
</comment>
<dbReference type="InterPro" id="IPR036280">
    <property type="entry name" value="Multihaem_cyt_sf"/>
</dbReference>
<keyword evidence="11" id="KW-0472">Membrane</keyword>
<evidence type="ECO:0000256" key="7">
    <source>
        <dbReference type="ARBA" id="ARBA00022723"/>
    </source>
</evidence>
<keyword evidence="4" id="KW-1003">Cell membrane</keyword>
<evidence type="ECO:0000256" key="9">
    <source>
        <dbReference type="ARBA" id="ARBA00022989"/>
    </source>
</evidence>
<dbReference type="InterPro" id="IPR038266">
    <property type="entry name" value="NapC/NirT_cytc_sf"/>
</dbReference>
<evidence type="ECO:0000313" key="15">
    <source>
        <dbReference type="Proteomes" id="UP000682951"/>
    </source>
</evidence>
<evidence type="ECO:0000256" key="6">
    <source>
        <dbReference type="ARBA" id="ARBA00022692"/>
    </source>
</evidence>
<evidence type="ECO:0000256" key="12">
    <source>
        <dbReference type="PIRNR" id="PIRNR000013"/>
    </source>
</evidence>
<comment type="similarity">
    <text evidence="2">Belongs to the NapC/NirT/NrfH family.</text>
</comment>
<keyword evidence="8 12" id="KW-0249">Electron transport</keyword>
<dbReference type="Proteomes" id="UP000682951">
    <property type="component" value="Unassembled WGS sequence"/>
</dbReference>
<dbReference type="InterPro" id="IPR051174">
    <property type="entry name" value="Cytochrome_c-type_ET"/>
</dbReference>
<keyword evidence="10 12" id="KW-0408">Iron</keyword>
<keyword evidence="7 12" id="KW-0479">Metal-binding</keyword>
<keyword evidence="5 12" id="KW-0349">Heme</keyword>
<comment type="caution">
    <text evidence="14">The sequence shown here is derived from an EMBL/GenBank/DDBJ whole genome shotgun (WGS) entry which is preliminary data.</text>
</comment>
<dbReference type="EMBL" id="JAGSSW010000005">
    <property type="protein sequence ID" value="MBR8464074.1"/>
    <property type="molecule type" value="Genomic_DNA"/>
</dbReference>
<organism evidence="14 15">
    <name type="scientific">Campylobacter anatolicus</name>
    <dbReference type="NCBI Taxonomy" id="2829105"/>
    <lineage>
        <taxon>Bacteria</taxon>
        <taxon>Pseudomonadati</taxon>
        <taxon>Campylobacterota</taxon>
        <taxon>Epsilonproteobacteria</taxon>
        <taxon>Campylobacterales</taxon>
        <taxon>Campylobacteraceae</taxon>
        <taxon>Campylobacter</taxon>
    </lineage>
</organism>
<evidence type="ECO:0000256" key="10">
    <source>
        <dbReference type="ARBA" id="ARBA00023004"/>
    </source>
</evidence>
<dbReference type="RefSeq" id="WP_212142062.1">
    <property type="nucleotide sequence ID" value="NZ_JAGSSW010000005.1"/>
</dbReference>
<dbReference type="InterPro" id="IPR005126">
    <property type="entry name" value="NapC/NirT_cyt_c_N"/>
</dbReference>
<sequence>MKNKIFIAVILTAFVTLIATYSGYYMIKVTGEYPFCGSCHEWDGAIAQTNLVDPVHGASNKRGLVAKCSDCHLPHDSLANYIFSKVKNGIAEGWTTMIGDPSKKDWIANREHARANYTFDSSCIKCHSSITQKIDANTTIAAEKMHLKYIEFKNTSDELKCTSCHKNVGHYQLGKMLVEQKYKVADSWDEWIKMNK</sequence>
<reference evidence="14 15" key="1">
    <citation type="submission" date="2021-04" db="EMBL/GenBank/DDBJ databases">
        <title>Molecular and phenotypic characterization and identification of bacterial isolates recovered from the Anatolian ground squirrels (Spermophilus xanthoprymnus) and which have the potential to form a new species in the Campylobacter genus.</title>
        <authorList>
            <person name="Aydin F."/>
            <person name="Abay S."/>
            <person name="Kayman T."/>
            <person name="Karakaya E."/>
            <person name="Mustak H.K."/>
            <person name="Mustak I.B."/>
            <person name="Bilgin N."/>
            <person name="Duzler A."/>
            <person name="Sahin O."/>
            <person name="Guran O."/>
            <person name="Saticioglu I.B."/>
        </authorList>
    </citation>
    <scope>NUCLEOTIDE SEQUENCE [LARGE SCALE GENOMIC DNA]</scope>
    <source>
        <strain evidence="15">faydin-G24</strain>
    </source>
</reference>
<evidence type="ECO:0000313" key="14">
    <source>
        <dbReference type="EMBL" id="MBR8464074.1"/>
    </source>
</evidence>
<keyword evidence="6" id="KW-0812">Transmembrane</keyword>
<keyword evidence="3 12" id="KW-0813">Transport</keyword>
<comment type="subcellular location">
    <subcellularLocation>
        <location evidence="1">Cell membrane</location>
        <topology evidence="1">Single-pass membrane protein</topology>
    </subcellularLocation>
</comment>
<gene>
    <name evidence="14" type="ORF">KDD93_05745</name>
</gene>
<keyword evidence="9" id="KW-1133">Transmembrane helix</keyword>
<evidence type="ECO:0000256" key="1">
    <source>
        <dbReference type="ARBA" id="ARBA00004162"/>
    </source>
</evidence>
<evidence type="ECO:0000259" key="13">
    <source>
        <dbReference type="Pfam" id="PF03264"/>
    </source>
</evidence>
<feature type="domain" description="NapC/NirT cytochrome c N-terminal" evidence="13">
    <location>
        <begin position="4"/>
        <end position="171"/>
    </location>
</feature>
<protein>
    <recommendedName>
        <fullName evidence="12">Cytochrome c-type protein</fullName>
    </recommendedName>
</protein>
<dbReference type="SUPFAM" id="SSF48695">
    <property type="entry name" value="Multiheme cytochromes"/>
    <property type="match status" value="1"/>
</dbReference>
<evidence type="ECO:0000256" key="3">
    <source>
        <dbReference type="ARBA" id="ARBA00022448"/>
    </source>
</evidence>
<evidence type="ECO:0000256" key="8">
    <source>
        <dbReference type="ARBA" id="ARBA00022982"/>
    </source>
</evidence>
<name>A0ABS5HII2_9BACT</name>
<evidence type="ECO:0000256" key="4">
    <source>
        <dbReference type="ARBA" id="ARBA00022475"/>
    </source>
</evidence>
<keyword evidence="15" id="KW-1185">Reference proteome</keyword>
<dbReference type="PIRSF" id="PIRSF000013">
    <property type="entry name" value="4_hem_cytochrm_NapC"/>
    <property type="match status" value="1"/>
</dbReference>
<dbReference type="Gene3D" id="1.10.3820.10">
    <property type="entry name" value="Di-heme elbow motif domain"/>
    <property type="match status" value="1"/>
</dbReference>
<proteinExistence type="inferred from homology"/>
<dbReference type="Pfam" id="PF03264">
    <property type="entry name" value="Cytochrom_NNT"/>
    <property type="match status" value="1"/>
</dbReference>
<evidence type="ECO:0000256" key="2">
    <source>
        <dbReference type="ARBA" id="ARBA00007395"/>
    </source>
</evidence>
<dbReference type="PANTHER" id="PTHR30333">
    <property type="entry name" value="CYTOCHROME C-TYPE PROTEIN"/>
    <property type="match status" value="1"/>
</dbReference>
<dbReference type="InterPro" id="IPR024717">
    <property type="entry name" value="NapC/NirT/NrfH"/>
</dbReference>
<accession>A0ABS5HII2</accession>
<evidence type="ECO:0000256" key="11">
    <source>
        <dbReference type="ARBA" id="ARBA00023136"/>
    </source>
</evidence>